<keyword evidence="5" id="KW-0256">Endoplasmic reticulum</keyword>
<dbReference type="OrthoDB" id="29558at2759"/>
<evidence type="ECO:0000256" key="1">
    <source>
        <dbReference type="ARBA" id="ARBA00004477"/>
    </source>
</evidence>
<dbReference type="PANTHER" id="PTHR13085:SF0">
    <property type="entry name" value="SIGNAL PEPTIDASE COMPLEX SUBUNIT 2"/>
    <property type="match status" value="1"/>
</dbReference>
<dbReference type="InterPro" id="IPR009582">
    <property type="entry name" value="Spc2/SPCS2"/>
</dbReference>
<evidence type="ECO:0000256" key="7">
    <source>
        <dbReference type="ARBA" id="ARBA00023136"/>
    </source>
</evidence>
<keyword evidence="11" id="KW-1185">Reference proteome</keyword>
<protein>
    <recommendedName>
        <fullName evidence="3">Signal peptidase complex subunit 2</fullName>
    </recommendedName>
</protein>
<evidence type="ECO:0000256" key="4">
    <source>
        <dbReference type="ARBA" id="ARBA00022692"/>
    </source>
</evidence>
<evidence type="ECO:0000256" key="2">
    <source>
        <dbReference type="ARBA" id="ARBA00007324"/>
    </source>
</evidence>
<evidence type="ECO:0000313" key="10">
    <source>
        <dbReference type="EMBL" id="KAA8916808.1"/>
    </source>
</evidence>
<comment type="similarity">
    <text evidence="2">Belongs to the SPCS2 family.</text>
</comment>
<dbReference type="Pfam" id="PF06703">
    <property type="entry name" value="SPC25"/>
    <property type="match status" value="1"/>
</dbReference>
<organism evidence="10 11">
    <name type="scientific">Trichomonascus ciferrii</name>
    <dbReference type="NCBI Taxonomy" id="44093"/>
    <lineage>
        <taxon>Eukaryota</taxon>
        <taxon>Fungi</taxon>
        <taxon>Dikarya</taxon>
        <taxon>Ascomycota</taxon>
        <taxon>Saccharomycotina</taxon>
        <taxon>Dipodascomycetes</taxon>
        <taxon>Dipodascales</taxon>
        <taxon>Trichomonascaceae</taxon>
        <taxon>Trichomonascus</taxon>
        <taxon>Trichomonascus ciferrii complex</taxon>
    </lineage>
</organism>
<evidence type="ECO:0000256" key="6">
    <source>
        <dbReference type="ARBA" id="ARBA00022989"/>
    </source>
</evidence>
<feature type="transmembrane region" description="Helical" evidence="9">
    <location>
        <begin position="81"/>
        <end position="103"/>
    </location>
</feature>
<name>A0A642VAD3_9ASCO</name>
<dbReference type="EMBL" id="SWFS01000080">
    <property type="protein sequence ID" value="KAA8916808.1"/>
    <property type="molecule type" value="Genomic_DNA"/>
</dbReference>
<comment type="function">
    <text evidence="8">Component of the signal peptidase complex (SPC) which catalyzes the cleavage of N-terminal signal sequences from nascent proteins as they are translocated into the lumen of the endoplasmic reticulum. Enhances the enzymatic activity of SPC and facilitates the interactions between different components of the translocation site.</text>
</comment>
<gene>
    <name evidence="10" type="ORF">TRICI_001044</name>
</gene>
<dbReference type="PANTHER" id="PTHR13085">
    <property type="entry name" value="MICROSOMAL SIGNAL PEPTIDASE 25 KDA SUBUNIT"/>
    <property type="match status" value="1"/>
</dbReference>
<dbReference type="Proteomes" id="UP000761534">
    <property type="component" value="Unassembled WGS sequence"/>
</dbReference>
<dbReference type="VEuPathDB" id="FungiDB:TRICI_001044"/>
<keyword evidence="4 9" id="KW-0812">Transmembrane</keyword>
<sequence>MGLVGIGGLWGRLLIGGCSSGKDLKNTVDEHVPKVLNEKLGYTQSHTIEDIRLALGYGSVIVAGITAYLDYYIGFVEMKSFITIGVVVYFVLTALYNGCLYLYERGLIYSGTIGSDTVLIRSTGKKSSPEYKLSVVKTDRLTGKTTADKTVATQFTELFDYRGFLVYSKLVSWLETELSVSDSKKSK</sequence>
<reference evidence="10" key="1">
    <citation type="journal article" date="2019" name="G3 (Bethesda)">
        <title>Genome Assemblies of Two Rare Opportunistic Yeast Pathogens: Diutina rugosa (syn. Candida rugosa) and Trichomonascus ciferrii (syn. Candida ciferrii).</title>
        <authorList>
            <person name="Mixao V."/>
            <person name="Saus E."/>
            <person name="Hansen A.P."/>
            <person name="Lass-Florl C."/>
            <person name="Gabaldon T."/>
        </authorList>
    </citation>
    <scope>NUCLEOTIDE SEQUENCE</scope>
    <source>
        <strain evidence="10">CBS 4856</strain>
    </source>
</reference>
<dbReference type="GO" id="GO:0005787">
    <property type="term" value="C:signal peptidase complex"/>
    <property type="evidence" value="ECO:0007669"/>
    <property type="project" value="InterPro"/>
</dbReference>
<keyword evidence="7 9" id="KW-0472">Membrane</keyword>
<evidence type="ECO:0000256" key="9">
    <source>
        <dbReference type="SAM" id="Phobius"/>
    </source>
</evidence>
<dbReference type="AlphaFoldDB" id="A0A642VAD3"/>
<evidence type="ECO:0000313" key="11">
    <source>
        <dbReference type="Proteomes" id="UP000761534"/>
    </source>
</evidence>
<accession>A0A642VAD3</accession>
<dbReference type="GO" id="GO:0045047">
    <property type="term" value="P:protein targeting to ER"/>
    <property type="evidence" value="ECO:0007669"/>
    <property type="project" value="TreeGrafter"/>
</dbReference>
<evidence type="ECO:0000256" key="5">
    <source>
        <dbReference type="ARBA" id="ARBA00022824"/>
    </source>
</evidence>
<evidence type="ECO:0000256" key="8">
    <source>
        <dbReference type="ARBA" id="ARBA00045608"/>
    </source>
</evidence>
<dbReference type="GO" id="GO:0006465">
    <property type="term" value="P:signal peptide processing"/>
    <property type="evidence" value="ECO:0007669"/>
    <property type="project" value="InterPro"/>
</dbReference>
<comment type="caution">
    <text evidence="10">The sequence shown here is derived from an EMBL/GenBank/DDBJ whole genome shotgun (WGS) entry which is preliminary data.</text>
</comment>
<proteinExistence type="inferred from homology"/>
<feature type="transmembrane region" description="Helical" evidence="9">
    <location>
        <begin position="54"/>
        <end position="75"/>
    </location>
</feature>
<comment type="subcellular location">
    <subcellularLocation>
        <location evidence="1">Endoplasmic reticulum membrane</location>
        <topology evidence="1">Multi-pass membrane protein</topology>
    </subcellularLocation>
</comment>
<keyword evidence="6 9" id="KW-1133">Transmembrane helix</keyword>
<evidence type="ECO:0000256" key="3">
    <source>
        <dbReference type="ARBA" id="ARBA00017057"/>
    </source>
</evidence>